<keyword evidence="4" id="KW-0813">Transport</keyword>
<dbReference type="Proteomes" id="UP000289738">
    <property type="component" value="Chromosome B10"/>
</dbReference>
<evidence type="ECO:0000256" key="4">
    <source>
        <dbReference type="ARBA" id="ARBA00022448"/>
    </source>
</evidence>
<dbReference type="InterPro" id="IPR015683">
    <property type="entry name" value="Ionotropic_Glu_rcpt"/>
</dbReference>
<comment type="subcellular location">
    <subcellularLocation>
        <location evidence="1">Membrane</location>
        <topology evidence="1">Multi-pass membrane protein</topology>
    </subcellularLocation>
</comment>
<dbReference type="GO" id="GO:0015276">
    <property type="term" value="F:ligand-gated monoatomic ion channel activity"/>
    <property type="evidence" value="ECO:0007669"/>
    <property type="project" value="InterPro"/>
</dbReference>
<comment type="similarity">
    <text evidence="2">Belongs to the glutamate-gated ion channel (TC 1.A.10.1) family.</text>
</comment>
<feature type="transmembrane region" description="Helical" evidence="16">
    <location>
        <begin position="591"/>
        <end position="609"/>
    </location>
</feature>
<evidence type="ECO:0000256" key="6">
    <source>
        <dbReference type="ARBA" id="ARBA00022729"/>
    </source>
</evidence>
<dbReference type="SMART" id="SM00079">
    <property type="entry name" value="PBPe"/>
    <property type="match status" value="2"/>
</dbReference>
<evidence type="ECO:0000256" key="16">
    <source>
        <dbReference type="SAM" id="Phobius"/>
    </source>
</evidence>
<feature type="transmembrane region" description="Helical" evidence="16">
    <location>
        <begin position="967"/>
        <end position="986"/>
    </location>
</feature>
<dbReference type="Gene3D" id="3.40.50.2300">
    <property type="match status" value="4"/>
</dbReference>
<dbReference type="Gene3D" id="1.10.287.70">
    <property type="match status" value="2"/>
</dbReference>
<reference evidence="19 20" key="1">
    <citation type="submission" date="2019-01" db="EMBL/GenBank/DDBJ databases">
        <title>Sequencing of cultivated peanut Arachis hypogaea provides insights into genome evolution and oil improvement.</title>
        <authorList>
            <person name="Chen X."/>
        </authorList>
    </citation>
    <scope>NUCLEOTIDE SEQUENCE [LARGE SCALE GENOMIC DNA]</scope>
    <source>
        <strain evidence="20">cv. Fuhuasheng</strain>
        <tissue evidence="19">Leaves</tissue>
    </source>
</reference>
<feature type="transmembrane region" description="Helical" evidence="16">
    <location>
        <begin position="1611"/>
        <end position="1635"/>
    </location>
</feature>
<feature type="transmembrane region" description="Helical" evidence="16">
    <location>
        <begin position="833"/>
        <end position="857"/>
    </location>
</feature>
<dbReference type="InterPro" id="IPR001320">
    <property type="entry name" value="Iontro_rcpt_C"/>
</dbReference>
<feature type="signal peptide" evidence="17">
    <location>
        <begin position="1"/>
        <end position="27"/>
    </location>
</feature>
<comment type="function">
    <text evidence="14">Glutamate-gated receptor that probably acts as a non-selective cation channel. May be involved in light-signal transduction and calcium homeostasis via the regulation of calcium influx into cells.</text>
</comment>
<dbReference type="InterPro" id="IPR044440">
    <property type="entry name" value="GABAb_receptor_plant_PBP1"/>
</dbReference>
<dbReference type="FunFam" id="3.40.50.2300:FF:000081">
    <property type="entry name" value="Glutamate receptor"/>
    <property type="match status" value="2"/>
</dbReference>
<evidence type="ECO:0000256" key="10">
    <source>
        <dbReference type="ARBA" id="ARBA00023170"/>
    </source>
</evidence>
<organism evidence="19 20">
    <name type="scientific">Arachis hypogaea</name>
    <name type="common">Peanut</name>
    <dbReference type="NCBI Taxonomy" id="3818"/>
    <lineage>
        <taxon>Eukaryota</taxon>
        <taxon>Viridiplantae</taxon>
        <taxon>Streptophyta</taxon>
        <taxon>Embryophyta</taxon>
        <taxon>Tracheophyta</taxon>
        <taxon>Spermatophyta</taxon>
        <taxon>Magnoliopsida</taxon>
        <taxon>eudicotyledons</taxon>
        <taxon>Gunneridae</taxon>
        <taxon>Pentapetalae</taxon>
        <taxon>rosids</taxon>
        <taxon>fabids</taxon>
        <taxon>Fabales</taxon>
        <taxon>Fabaceae</taxon>
        <taxon>Papilionoideae</taxon>
        <taxon>50 kb inversion clade</taxon>
        <taxon>dalbergioids sensu lato</taxon>
        <taxon>Dalbergieae</taxon>
        <taxon>Pterocarpus clade</taxon>
        <taxon>Arachis</taxon>
    </lineage>
</organism>
<feature type="compositionally biased region" description="Low complexity" evidence="15">
    <location>
        <begin position="1934"/>
        <end position="1946"/>
    </location>
</feature>
<evidence type="ECO:0000313" key="19">
    <source>
        <dbReference type="EMBL" id="RYQ85174.1"/>
    </source>
</evidence>
<dbReference type="InterPro" id="IPR019594">
    <property type="entry name" value="Glu/Gly-bd"/>
</dbReference>
<evidence type="ECO:0000256" key="8">
    <source>
        <dbReference type="ARBA" id="ARBA00023065"/>
    </source>
</evidence>
<sequence length="1946" mass="216672">MMKGMKHIIIVIVIMGLMLLWPCPSSAEKTVINVGVVLDLSETVGKIGLSCINMSLSDFYDSHPHYNTRMLLHVRDSQTDVVTAASAAVELMKKEKVEAIMGPVTSMQASFVVNLGDKAHVPIISFTATSPSLTSLGSSYFFRIAQNDSTQVHAISDIIQSFGWRQAVPIYIDNDYGRAIIPFLTNSLQQANIRVPYLAVIPPSATTDHIEEQLYMLMTMETRVFVVHMVGNPGSTLFAIADRIGMMKQGYVWIVTNGMANTLASLDFSDIQAMQGVLGVKTYVPKTKRVVDFQARWKRRFLQDNPAMVDASINVFGLWAYDASTALASAVERANNNNSKPGFQNTTNNASSNFSEIDNVGVSERGEELRDALSDTRFSGLAGQFGLVNGELEAATFQIINVNGNGEKVIGFWTPQKRLTRNLSSLIKSSTTDLNNNHDNVLGAMIWPGDSYSVPKGWEIPTNGKKLRIGVPVSSRPQFVKVENDGETNTTKVTGFSIDVFEAVVQALPYALPYQFIPFAKPNGESAGTYDDLIMQVFDAVVADTTIIANRSKYVDFTLPYTESGVSMVVPVKDKSKKGAWVFLKPLTWDLWMTTGCSFVFFGFVVWVLEHRINKDFRGPPSHQIGTSLWFSFSTMVFAHREKVVSNTARFVVIIWVFVVLILTQSYTANLSSLLTVEQLRPTVTNVNDLIKYRTRVGYHTGSFVRGILLNLGFKDFQLITYNSTAQCDDLLSRGSQNGGIAAAFDEIPYIRILLGTYCSKYTMVDPTFKTDGFGFVFPKSSPLVGDVSRAILKVTEDPRMKEIESAWFEKRSSCQQEDASVSSSNSLGLDSFWGLFLIAALASISALLIFAVTFLYDHRHQWWFINNDYSTWKTRIRILLRIFDQRDPRSQRFRSGGTDSVKEEDRHNYDQNSSTIGRHHHHLHDHSLDAASTYTESSFSFQGSPCEDSNSDHNNNMVMKNNVRKLLGFVYSMNLVVLLGVAAMAEREVKVGAVLDVGVGMVGKMGLNSIRMCIHDFYVSNPHYKTRLQLILRDSQRNVVTAAAQALDLIKNEQVEAVIGPVTTTEAMFVINLGDKAHVPIVTFSATSPSLSSLHTPYFFQIAQKDSTQVEAISAIIQAFRWKEVVPIYVDNSYGEGLIPWLTNSLQKAYIRVPYLSAIDFSATDDAIERELYKLMTMQTRVFVVHMTPLLGSRLFAIAKTIGMMDQGYVWIVTDGMANFFNSLDSSVMDSMEGVLGVRPYIPRTKQFLDFRARWKRQFLRDNPTLVDVNLNAFGIWAYDATTALAMAVEKVDSTLSGFTNVSKNSSNVTDLENFGVSRNGEKLREALSNVRFKGVGGDFKLVGGGELQASAFEIVNVIGNGEKNIGFWMPEKGLIRSMDAKTATTAYSSSKENLGRIIWPGDSYSIPKGWQIPTNGKKLMIGVPVKDSGYSEFVRIIHDPITNSTKVTGFCIDVFNAVVEALPYALSFDLIPFENSNGEMAGTYDDLVNQVYYGKFDGVVGDTTITANRSSYVDFTLPYTESGVTMVVPIKDNRKKNAWAFLKPLTWDLWVTTFCSFVFIGFVVWVLEHRINNHFRGPPSYQIGTSLWFSFSTMVFSHRERVASNCGRFVVIVWVFVVQILVQSYTASLTSLLTVEQLRPVITDVHQLLKNRLNVGYLDGSFVREILKDLGFQESQLRIYRSAEECNDLFIKGTANGGIDAAFDEVPYVTHLLQIYCSKYTMIEPRFKTGGFGFVFPKGSPLVADISRAILNVTQGAKMKTIENAWLNGSSCPESNAQISSASLGLESFWGLFLVIGVSCALALMFFLATFLYQYRHILSSHQPSTSIWTRIGTLLSIFNEKDLSSHTFKKSAKQDASVASSPAHHHGIGSAEASPSTHCPSSPYSYTESNFSFYGDQVMFSPDRHDYGTHQGHETQDREMRVVHDDTQEVATTNSNNTNSQAT</sequence>
<accession>A0A444X684</accession>
<dbReference type="Pfam" id="PF01094">
    <property type="entry name" value="ANF_receptor"/>
    <property type="match status" value="2"/>
</dbReference>
<dbReference type="Pfam" id="PF00060">
    <property type="entry name" value="Lig_chan"/>
    <property type="match status" value="2"/>
</dbReference>
<name>A0A444X684_ARAHY</name>
<dbReference type="SUPFAM" id="SSF53822">
    <property type="entry name" value="Periplasmic binding protein-like I"/>
    <property type="match status" value="2"/>
</dbReference>
<gene>
    <name evidence="19" type="ORF">Ahy_B10g104667</name>
</gene>
<evidence type="ECO:0000256" key="7">
    <source>
        <dbReference type="ARBA" id="ARBA00022989"/>
    </source>
</evidence>
<evidence type="ECO:0000259" key="18">
    <source>
        <dbReference type="SMART" id="SM00079"/>
    </source>
</evidence>
<evidence type="ECO:0000256" key="14">
    <source>
        <dbReference type="ARBA" id="ARBA00049638"/>
    </source>
</evidence>
<keyword evidence="20" id="KW-1185">Reference proteome</keyword>
<dbReference type="SUPFAM" id="SSF53850">
    <property type="entry name" value="Periplasmic binding protein-like II"/>
    <property type="match status" value="2"/>
</dbReference>
<feature type="domain" description="Ionotropic glutamate receptor C-terminal" evidence="18">
    <location>
        <begin position="1422"/>
        <end position="1771"/>
    </location>
</feature>
<comment type="caution">
    <text evidence="19">The sequence shown here is derived from an EMBL/GenBank/DDBJ whole genome shotgun (WGS) entry which is preliminary data.</text>
</comment>
<evidence type="ECO:0000256" key="15">
    <source>
        <dbReference type="SAM" id="MobiDB-lite"/>
    </source>
</evidence>
<feature type="chain" id="PRO_5019202487" description="Ionotropic glutamate receptor C-terminal domain-containing protein" evidence="17">
    <location>
        <begin position="28"/>
        <end position="1946"/>
    </location>
</feature>
<feature type="compositionally biased region" description="Basic and acidic residues" evidence="15">
    <location>
        <begin position="1907"/>
        <end position="1930"/>
    </location>
</feature>
<keyword evidence="10" id="KW-0675">Receptor</keyword>
<evidence type="ECO:0000256" key="5">
    <source>
        <dbReference type="ARBA" id="ARBA00022692"/>
    </source>
</evidence>
<feature type="compositionally biased region" description="Basic and acidic residues" evidence="15">
    <location>
        <begin position="901"/>
        <end position="910"/>
    </location>
</feature>
<dbReference type="FunFam" id="3.40.190.10:FF:000195">
    <property type="entry name" value="Glutamate receptor 2.7"/>
    <property type="match status" value="2"/>
</dbReference>
<keyword evidence="6 17" id="KW-0732">Signal</keyword>
<evidence type="ECO:0000256" key="2">
    <source>
        <dbReference type="ARBA" id="ARBA00008685"/>
    </source>
</evidence>
<evidence type="ECO:0000256" key="13">
    <source>
        <dbReference type="ARBA" id="ARBA00023303"/>
    </source>
</evidence>
<keyword evidence="7 16" id="KW-1133">Transmembrane helix</keyword>
<dbReference type="FunFam" id="3.40.50.2300:FF:000310">
    <property type="entry name" value="Glutamate receptor"/>
    <property type="match status" value="1"/>
</dbReference>
<dbReference type="CDD" id="cd19990">
    <property type="entry name" value="PBP1_GABAb_receptor_plant"/>
    <property type="match status" value="2"/>
</dbReference>
<dbReference type="STRING" id="3818.A0A444X684"/>
<feature type="region of interest" description="Disordered" evidence="15">
    <location>
        <begin position="1857"/>
        <end position="1884"/>
    </location>
</feature>
<proteinExistence type="inferred from homology"/>
<dbReference type="PANTHER" id="PTHR34836:SF1">
    <property type="entry name" value="OS09G0428600 PROTEIN"/>
    <property type="match status" value="1"/>
</dbReference>
<feature type="transmembrane region" description="Helical" evidence="16">
    <location>
        <begin position="1791"/>
        <end position="1815"/>
    </location>
</feature>
<evidence type="ECO:0000256" key="11">
    <source>
        <dbReference type="ARBA" id="ARBA00023180"/>
    </source>
</evidence>
<dbReference type="Gene3D" id="3.40.190.10">
    <property type="entry name" value="Periplasmic binding protein-like II"/>
    <property type="match status" value="4"/>
</dbReference>
<keyword evidence="8" id="KW-0406">Ion transport</keyword>
<keyword evidence="9 16" id="KW-0472">Membrane</keyword>
<evidence type="ECO:0000256" key="17">
    <source>
        <dbReference type="SAM" id="SignalP"/>
    </source>
</evidence>
<keyword evidence="13" id="KW-0407">Ion channel</keyword>
<feature type="region of interest" description="Disordered" evidence="15">
    <location>
        <begin position="1907"/>
        <end position="1946"/>
    </location>
</feature>
<evidence type="ECO:0000256" key="12">
    <source>
        <dbReference type="ARBA" id="ARBA00023286"/>
    </source>
</evidence>
<feature type="domain" description="Ionotropic glutamate receptor C-terminal" evidence="18">
    <location>
        <begin position="468"/>
        <end position="811"/>
    </location>
</feature>
<dbReference type="InterPro" id="IPR001828">
    <property type="entry name" value="ANF_lig-bd_rcpt"/>
</dbReference>
<evidence type="ECO:0000313" key="20">
    <source>
        <dbReference type="Proteomes" id="UP000289738"/>
    </source>
</evidence>
<comment type="subunit">
    <text evidence="3">May form heteromers.</text>
</comment>
<dbReference type="EMBL" id="SDMP01000020">
    <property type="protein sequence ID" value="RYQ85174.1"/>
    <property type="molecule type" value="Genomic_DNA"/>
</dbReference>
<feature type="region of interest" description="Disordered" evidence="15">
    <location>
        <begin position="891"/>
        <end position="920"/>
    </location>
</feature>
<protein>
    <recommendedName>
        <fullName evidence="18">Ionotropic glutamate receptor C-terminal domain-containing protein</fullName>
    </recommendedName>
</protein>
<keyword evidence="12" id="KW-1071">Ligand-gated ion channel</keyword>
<dbReference type="InterPro" id="IPR028082">
    <property type="entry name" value="Peripla_BP_I"/>
</dbReference>
<feature type="transmembrane region" description="Helical" evidence="16">
    <location>
        <begin position="651"/>
        <end position="669"/>
    </location>
</feature>
<evidence type="ECO:0000256" key="3">
    <source>
        <dbReference type="ARBA" id="ARBA00011095"/>
    </source>
</evidence>
<keyword evidence="5 16" id="KW-0812">Transmembrane</keyword>
<keyword evidence="11" id="KW-0325">Glycoprotein</keyword>
<feature type="transmembrane region" description="Helical" evidence="16">
    <location>
        <begin position="1547"/>
        <end position="1569"/>
    </location>
</feature>
<dbReference type="FunFam" id="3.40.190.10:FF:000103">
    <property type="entry name" value="Glutamate receptor"/>
    <property type="match status" value="2"/>
</dbReference>
<evidence type="ECO:0000256" key="9">
    <source>
        <dbReference type="ARBA" id="ARBA00023136"/>
    </source>
</evidence>
<dbReference type="FunFam" id="1.10.287.70:FF:000037">
    <property type="entry name" value="Glutamate receptor"/>
    <property type="match status" value="2"/>
</dbReference>
<dbReference type="CDD" id="cd13686">
    <property type="entry name" value="GluR_Plant"/>
    <property type="match status" value="2"/>
</dbReference>
<evidence type="ECO:0000256" key="1">
    <source>
        <dbReference type="ARBA" id="ARBA00004141"/>
    </source>
</evidence>
<dbReference type="GO" id="GO:0016020">
    <property type="term" value="C:membrane"/>
    <property type="evidence" value="ECO:0007669"/>
    <property type="project" value="UniProtKB-SubCell"/>
</dbReference>
<dbReference type="Pfam" id="PF10613">
    <property type="entry name" value="Lig_chan-Glu_bd"/>
    <property type="match status" value="2"/>
</dbReference>
<dbReference type="PANTHER" id="PTHR34836">
    <property type="entry name" value="OS06G0188250 PROTEIN"/>
    <property type="match status" value="1"/>
</dbReference>